<proteinExistence type="predicted"/>
<evidence type="ECO:0008006" key="4">
    <source>
        <dbReference type="Google" id="ProtNLM"/>
    </source>
</evidence>
<evidence type="ECO:0000313" key="2">
    <source>
        <dbReference type="EMBL" id="EKF54502.1"/>
    </source>
</evidence>
<name>K2QID2_9FLAO</name>
<dbReference type="Proteomes" id="UP000007364">
    <property type="component" value="Unassembled WGS sequence"/>
</dbReference>
<feature type="chain" id="PRO_5003867065" description="PKD domain-containing protein" evidence="1">
    <location>
        <begin position="25"/>
        <end position="293"/>
    </location>
</feature>
<keyword evidence="3" id="KW-1185">Reference proteome</keyword>
<dbReference type="OrthoDB" id="658844at2"/>
<dbReference type="EMBL" id="AMSG01000020">
    <property type="protein sequence ID" value="EKF54502.1"/>
    <property type="molecule type" value="Genomic_DNA"/>
</dbReference>
<feature type="signal peptide" evidence="1">
    <location>
        <begin position="1"/>
        <end position="24"/>
    </location>
</feature>
<sequence>MRTSTILFSLLAAALLFVIAPASAQAPTFTSPISTPADLDVGTISSDATDVTIVDQAVLFYNPTTNGPSITLNASTDDGAGNTFSSYEWNTVSFDGTETLITGETTINLTATGLAPGYHKYRVYGLVDNGDGTVTCQSSQYEDIILFVLPELEVTSAAALNGNPAGYCVDDIPATPIQLSVDNITADYTGNSNGYTNPAGSDFTVNYNWYANLDGGTANPIDLGDTATYDVTLAEEGTYTFYVEVTYAVKADDGTREYVVFTDAVDDETGNPLEVVVTPIPGAPTITIGSATE</sequence>
<protein>
    <recommendedName>
        <fullName evidence="4">PKD domain-containing protein</fullName>
    </recommendedName>
</protein>
<dbReference type="STRING" id="555500.I215_12228"/>
<dbReference type="AlphaFoldDB" id="K2QID2"/>
<gene>
    <name evidence="2" type="ORF">I215_12228</name>
</gene>
<evidence type="ECO:0000313" key="3">
    <source>
        <dbReference type="Proteomes" id="UP000007364"/>
    </source>
</evidence>
<organism evidence="2 3">
    <name type="scientific">Galbibacter marinus</name>
    <dbReference type="NCBI Taxonomy" id="555500"/>
    <lineage>
        <taxon>Bacteria</taxon>
        <taxon>Pseudomonadati</taxon>
        <taxon>Bacteroidota</taxon>
        <taxon>Flavobacteriia</taxon>
        <taxon>Flavobacteriales</taxon>
        <taxon>Flavobacteriaceae</taxon>
        <taxon>Galbibacter</taxon>
    </lineage>
</organism>
<keyword evidence="1" id="KW-0732">Signal</keyword>
<dbReference type="RefSeq" id="WP_008992284.1">
    <property type="nucleotide sequence ID" value="NZ_AMSG01000020.1"/>
</dbReference>
<reference evidence="2 3" key="1">
    <citation type="journal article" date="2012" name="J. Bacteriol.">
        <title>Genome Sequence of Galbibacter marinum Type Strain ck-I2-15.</title>
        <authorList>
            <person name="Lai Q."/>
            <person name="Li C."/>
            <person name="Shao Z."/>
        </authorList>
    </citation>
    <scope>NUCLEOTIDE SEQUENCE [LARGE SCALE GENOMIC DNA]</scope>
    <source>
        <strain evidence="3">ck-I2-15</strain>
    </source>
</reference>
<dbReference type="eggNOG" id="ENOG5032THC">
    <property type="taxonomic scope" value="Bacteria"/>
</dbReference>
<accession>K2QID2</accession>
<comment type="caution">
    <text evidence="2">The sequence shown here is derived from an EMBL/GenBank/DDBJ whole genome shotgun (WGS) entry which is preliminary data.</text>
</comment>
<evidence type="ECO:0000256" key="1">
    <source>
        <dbReference type="SAM" id="SignalP"/>
    </source>
</evidence>